<organism evidence="2 3">
    <name type="scientific">Albidovulum inexpectatum</name>
    <dbReference type="NCBI Taxonomy" id="196587"/>
    <lineage>
        <taxon>Bacteria</taxon>
        <taxon>Pseudomonadati</taxon>
        <taxon>Pseudomonadota</taxon>
        <taxon>Alphaproteobacteria</taxon>
        <taxon>Rhodobacterales</taxon>
        <taxon>Paracoccaceae</taxon>
        <taxon>Albidovulum</taxon>
    </lineage>
</organism>
<dbReference type="Proteomes" id="UP000239736">
    <property type="component" value="Unassembled WGS sequence"/>
</dbReference>
<proteinExistence type="predicted"/>
<sequence>MSIAAIMAALALPAGAQDAPPADENASEDIEHGFSLLEEGAKIILRSMIDEVEPALKDLQTELGDAWAEMGPVLRDLARMIGQIDDYHPPEMLPNGDIILRRKVPLAPDDRPDAAQPGEEIEI</sequence>
<evidence type="ECO:0000256" key="1">
    <source>
        <dbReference type="SAM" id="SignalP"/>
    </source>
</evidence>
<name>A0A2S5JFS2_9RHOB</name>
<feature type="signal peptide" evidence="1">
    <location>
        <begin position="1"/>
        <end position="16"/>
    </location>
</feature>
<evidence type="ECO:0000313" key="3">
    <source>
        <dbReference type="Proteomes" id="UP000239736"/>
    </source>
</evidence>
<keyword evidence="3" id="KW-1185">Reference proteome</keyword>
<gene>
    <name evidence="2" type="ORF">LV82_02198</name>
</gene>
<feature type="chain" id="PRO_5015542752" description="AAA+ family ATPase" evidence="1">
    <location>
        <begin position="17"/>
        <end position="123"/>
    </location>
</feature>
<dbReference type="EMBL" id="PRDS01000006">
    <property type="protein sequence ID" value="PPB80323.1"/>
    <property type="molecule type" value="Genomic_DNA"/>
</dbReference>
<evidence type="ECO:0000313" key="2">
    <source>
        <dbReference type="EMBL" id="PPB80323.1"/>
    </source>
</evidence>
<reference evidence="2 3" key="1">
    <citation type="submission" date="2018-01" db="EMBL/GenBank/DDBJ databases">
        <title>Genomic Encyclopedia of Archaeal and Bacterial Type Strains, Phase II (KMG-II): from individual species to whole genera.</title>
        <authorList>
            <person name="Goeker M."/>
        </authorList>
    </citation>
    <scope>NUCLEOTIDE SEQUENCE [LARGE SCALE GENOMIC DNA]</scope>
    <source>
        <strain evidence="2 3">DSM 12048</strain>
    </source>
</reference>
<protein>
    <recommendedName>
        <fullName evidence="4">AAA+ family ATPase</fullName>
    </recommendedName>
</protein>
<accession>A0A2S5JFS2</accession>
<dbReference type="AlphaFoldDB" id="A0A2S5JFS2"/>
<comment type="caution">
    <text evidence="2">The sequence shown here is derived from an EMBL/GenBank/DDBJ whole genome shotgun (WGS) entry which is preliminary data.</text>
</comment>
<keyword evidence="1" id="KW-0732">Signal</keyword>
<evidence type="ECO:0008006" key="4">
    <source>
        <dbReference type="Google" id="ProtNLM"/>
    </source>
</evidence>